<gene>
    <name evidence="1" type="primary">lptC</name>
    <name evidence="1" type="ORF">ACFQXB_00785</name>
</gene>
<dbReference type="Proteomes" id="UP001596516">
    <property type="component" value="Unassembled WGS sequence"/>
</dbReference>
<reference evidence="2" key="1">
    <citation type="journal article" date="2019" name="Int. J. Syst. Evol. Microbiol.">
        <title>The Global Catalogue of Microorganisms (GCM) 10K type strain sequencing project: providing services to taxonomists for standard genome sequencing and annotation.</title>
        <authorList>
            <consortium name="The Broad Institute Genomics Platform"/>
            <consortium name="The Broad Institute Genome Sequencing Center for Infectious Disease"/>
            <person name="Wu L."/>
            <person name="Ma J."/>
        </authorList>
    </citation>
    <scope>NUCLEOTIDE SEQUENCE [LARGE SCALE GENOMIC DNA]</scope>
    <source>
        <strain evidence="2">CGMCC 1.12750</strain>
    </source>
</reference>
<comment type="caution">
    <text evidence="1">The sequence shown here is derived from an EMBL/GenBank/DDBJ whole genome shotgun (WGS) entry which is preliminary data.</text>
</comment>
<protein>
    <submittedName>
        <fullName evidence="1">LPS export ABC transporter periplasmic protein LptC</fullName>
    </submittedName>
</protein>
<organism evidence="1 2">
    <name type="scientific">Plastorhodobacter daqingensis</name>
    <dbReference type="NCBI Taxonomy" id="1387281"/>
    <lineage>
        <taxon>Bacteria</taxon>
        <taxon>Pseudomonadati</taxon>
        <taxon>Pseudomonadota</taxon>
        <taxon>Alphaproteobacteria</taxon>
        <taxon>Rhodobacterales</taxon>
        <taxon>Paracoccaceae</taxon>
        <taxon>Plastorhodobacter</taxon>
    </lineage>
</organism>
<accession>A0ABW2UFE3</accession>
<dbReference type="EMBL" id="JBHTFQ010000001">
    <property type="protein sequence ID" value="MFC7702728.1"/>
    <property type="molecule type" value="Genomic_DNA"/>
</dbReference>
<evidence type="ECO:0000313" key="2">
    <source>
        <dbReference type="Proteomes" id="UP001596516"/>
    </source>
</evidence>
<dbReference type="RefSeq" id="WP_377397641.1">
    <property type="nucleotide sequence ID" value="NZ_JBHTFQ010000001.1"/>
</dbReference>
<proteinExistence type="predicted"/>
<name>A0ABW2UFE3_9RHOB</name>
<sequence>MAGRQNSYSRLVAGLKITLPLVALALLATLFLFSRSIDPSRAIPYAALDVEQLAREPRIFEPEYAGVTEDGAALSIRAQSAQTNPARPAQLEATSVEARIDTPDGGFAAITSNSGIIDDVAGEVQLEGAVRVITGTGYRIRTEALSAALDQTRLDSPGEISGEGPPGHFTAGRMALMQRPDSSDYVIIFNGGVRLIYEP</sequence>
<keyword evidence="2" id="KW-1185">Reference proteome</keyword>
<evidence type="ECO:0000313" key="1">
    <source>
        <dbReference type="EMBL" id="MFC7702728.1"/>
    </source>
</evidence>